<dbReference type="RefSeq" id="WP_162668659.1">
    <property type="nucleotide sequence ID" value="NZ_LR593886.1"/>
</dbReference>
<dbReference type="AlphaFoldDB" id="A0A6P2CZP7"/>
<gene>
    <name evidence="3" type="ORF">SOIL9_36770</name>
</gene>
<evidence type="ECO:0000313" key="3">
    <source>
        <dbReference type="EMBL" id="VTR94037.1"/>
    </source>
</evidence>
<feature type="domain" description="Lipocalin-like" evidence="2">
    <location>
        <begin position="43"/>
        <end position="107"/>
    </location>
</feature>
<evidence type="ECO:0000256" key="1">
    <source>
        <dbReference type="SAM" id="SignalP"/>
    </source>
</evidence>
<dbReference type="EMBL" id="LR593886">
    <property type="protein sequence ID" value="VTR94037.1"/>
    <property type="molecule type" value="Genomic_DNA"/>
</dbReference>
<keyword evidence="1" id="KW-0732">Signal</keyword>
<keyword evidence="4" id="KW-1185">Reference proteome</keyword>
<feature type="signal peptide" evidence="1">
    <location>
        <begin position="1"/>
        <end position="20"/>
    </location>
</feature>
<evidence type="ECO:0000313" key="4">
    <source>
        <dbReference type="Proteomes" id="UP000464178"/>
    </source>
</evidence>
<accession>A0A6P2CZP7</accession>
<name>A0A6P2CZP7_9BACT</name>
<dbReference type="InterPro" id="IPR024311">
    <property type="entry name" value="Lipocalin-like"/>
</dbReference>
<dbReference type="KEGG" id="gms:SOIL9_36770"/>
<organism evidence="3 4">
    <name type="scientific">Gemmata massiliana</name>
    <dbReference type="NCBI Taxonomy" id="1210884"/>
    <lineage>
        <taxon>Bacteria</taxon>
        <taxon>Pseudomonadati</taxon>
        <taxon>Planctomycetota</taxon>
        <taxon>Planctomycetia</taxon>
        <taxon>Gemmatales</taxon>
        <taxon>Gemmataceae</taxon>
        <taxon>Gemmata</taxon>
    </lineage>
</organism>
<protein>
    <submittedName>
        <fullName evidence="3">: Lipocalin_4</fullName>
    </submittedName>
</protein>
<dbReference type="SUPFAM" id="SSF50814">
    <property type="entry name" value="Lipocalins"/>
    <property type="match status" value="1"/>
</dbReference>
<dbReference type="Proteomes" id="UP000464178">
    <property type="component" value="Chromosome"/>
</dbReference>
<dbReference type="InterPro" id="IPR012674">
    <property type="entry name" value="Calycin"/>
</dbReference>
<dbReference type="Pfam" id="PF13648">
    <property type="entry name" value="Lipocalin_4"/>
    <property type="match status" value="1"/>
</dbReference>
<sequence length="124" mass="13451">MRARLACALAVMAFASGASADDAKLEKIDPAKLVGRWDAQNTKTGLVIEFTKDGKTKSAFMLSPGKPIRVEGTYTIEGNKLITVVKSGDQEAKETLTVTKLTDTELVGTMERGREKAFVRSKDK</sequence>
<evidence type="ECO:0000259" key="2">
    <source>
        <dbReference type="Pfam" id="PF13648"/>
    </source>
</evidence>
<dbReference type="Gene3D" id="2.40.128.360">
    <property type="match status" value="1"/>
</dbReference>
<feature type="chain" id="PRO_5026743379" evidence="1">
    <location>
        <begin position="21"/>
        <end position="124"/>
    </location>
</feature>
<proteinExistence type="predicted"/>
<dbReference type="NCBIfam" id="TIGR03066">
    <property type="entry name" value="Gem_osc_para_1"/>
    <property type="match status" value="1"/>
</dbReference>
<reference evidence="3 4" key="1">
    <citation type="submission" date="2019-05" db="EMBL/GenBank/DDBJ databases">
        <authorList>
            <consortium name="Science for Life Laboratories"/>
        </authorList>
    </citation>
    <scope>NUCLEOTIDE SEQUENCE [LARGE SCALE GENOMIC DNA]</scope>
    <source>
        <strain evidence="3">Soil9</strain>
    </source>
</reference>